<dbReference type="EMBL" id="CP023693">
    <property type="protein sequence ID" value="QEV36522.1"/>
    <property type="molecule type" value="Genomic_DNA"/>
</dbReference>
<proteinExistence type="predicted"/>
<evidence type="ECO:0000313" key="1">
    <source>
        <dbReference type="EMBL" id="GGR20716.1"/>
    </source>
</evidence>
<dbReference type="Proteomes" id="UP000642014">
    <property type="component" value="Unassembled WGS sequence"/>
</dbReference>
<dbReference type="EMBL" id="BMSJ01000003">
    <property type="protein sequence ID" value="GGR20716.1"/>
    <property type="molecule type" value="Genomic_DNA"/>
</dbReference>
<evidence type="ECO:0000313" key="4">
    <source>
        <dbReference type="Proteomes" id="UP000642014"/>
    </source>
</evidence>
<reference evidence="1 4" key="1">
    <citation type="journal article" date="2014" name="Int. J. Syst. Evol. Microbiol.">
        <title>Complete genome sequence of Corynebacterium casei LMG S-19264T (=DSM 44701T), isolated from a smear-ripened cheese.</title>
        <authorList>
            <consortium name="US DOE Joint Genome Institute (JGI-PGF)"/>
            <person name="Walter F."/>
            <person name="Albersmeier A."/>
            <person name="Kalinowski J."/>
            <person name="Ruckert C."/>
        </authorList>
    </citation>
    <scope>NUCLEOTIDE SEQUENCE [LARGE SCALE GENOMIC DNA]</scope>
    <source>
        <strain evidence="1 4">JCM 4205</strain>
    </source>
</reference>
<gene>
    <name evidence="2" type="ORF">CP977_33800</name>
    <name evidence="1" type="ORF">GCM10010497_23800</name>
</gene>
<name>A0AAV4KFP9_9ACTN</name>
<evidence type="ECO:0000313" key="3">
    <source>
        <dbReference type="Proteomes" id="UP000326029"/>
    </source>
</evidence>
<organism evidence="1 4">
    <name type="scientific">Streptomyces cinereoruber</name>
    <dbReference type="NCBI Taxonomy" id="67260"/>
    <lineage>
        <taxon>Bacteria</taxon>
        <taxon>Bacillati</taxon>
        <taxon>Actinomycetota</taxon>
        <taxon>Actinomycetes</taxon>
        <taxon>Kitasatosporales</taxon>
        <taxon>Streptomycetaceae</taxon>
        <taxon>Streptomyces</taxon>
    </lineage>
</organism>
<keyword evidence="3" id="KW-1185">Reference proteome</keyword>
<reference evidence="1" key="3">
    <citation type="submission" date="2023-08" db="EMBL/GenBank/DDBJ databases">
        <authorList>
            <person name="Sun Q."/>
            <person name="Ohkuma M."/>
        </authorList>
    </citation>
    <scope>NUCLEOTIDE SEQUENCE</scope>
    <source>
        <strain evidence="1">JCM 4205</strain>
    </source>
</reference>
<evidence type="ECO:0000313" key="2">
    <source>
        <dbReference type="EMBL" id="QEV36522.1"/>
    </source>
</evidence>
<accession>A0AAV4KFP9</accession>
<sequence>MILTVPDPTVNLRKVLFKARIDKIKALLAPPPGSSQDVDLKAIDEARLRRNRIVHAPVVTIFNYTPYLTGSDDWVSVLTVQGEDEVDLGILWDDLALQQNAMRAAVRLWADVTGQMP</sequence>
<reference evidence="2 3" key="2">
    <citation type="submission" date="2017-09" db="EMBL/GenBank/DDBJ databases">
        <authorList>
            <person name="Lee N."/>
            <person name="Cho B.-K."/>
        </authorList>
    </citation>
    <scope>NUCLEOTIDE SEQUENCE [LARGE SCALE GENOMIC DNA]</scope>
    <source>
        <strain evidence="2 3">ATCC 19740</strain>
    </source>
</reference>
<protein>
    <submittedName>
        <fullName evidence="1">Uncharacterized protein</fullName>
    </submittedName>
</protein>
<dbReference type="AlphaFoldDB" id="A0AAV4KFP9"/>
<dbReference type="Proteomes" id="UP000326029">
    <property type="component" value="Chromosome"/>
</dbReference>